<name>A0A067MVH7_BOTB1</name>
<evidence type="ECO:0000313" key="3">
    <source>
        <dbReference type="Proteomes" id="UP000027195"/>
    </source>
</evidence>
<protein>
    <submittedName>
        <fullName evidence="2">Uncharacterized protein</fullName>
    </submittedName>
</protein>
<dbReference type="HOGENOM" id="CLU_2385854_0_0_1"/>
<proteinExistence type="predicted"/>
<evidence type="ECO:0000256" key="1">
    <source>
        <dbReference type="SAM" id="MobiDB-lite"/>
    </source>
</evidence>
<evidence type="ECO:0000313" key="2">
    <source>
        <dbReference type="EMBL" id="KDQ15837.1"/>
    </source>
</evidence>
<dbReference type="AlphaFoldDB" id="A0A067MVH7"/>
<dbReference type="Proteomes" id="UP000027195">
    <property type="component" value="Unassembled WGS sequence"/>
</dbReference>
<dbReference type="InParanoid" id="A0A067MVH7"/>
<feature type="compositionally biased region" description="Basic residues" evidence="1">
    <location>
        <begin position="1"/>
        <end position="15"/>
    </location>
</feature>
<sequence>MSSRSPPRRRRHCRRLSAQGHPRAMARALAACPVLASRMGRREGDFPTPNPPVPSRLGAARSQNAWWPNRTVAANYKQLTFAAFWSFAVSRVAP</sequence>
<reference evidence="3" key="1">
    <citation type="journal article" date="2014" name="Proc. Natl. Acad. Sci. U.S.A.">
        <title>Extensive sampling of basidiomycete genomes demonstrates inadequacy of the white-rot/brown-rot paradigm for wood decay fungi.</title>
        <authorList>
            <person name="Riley R."/>
            <person name="Salamov A.A."/>
            <person name="Brown D.W."/>
            <person name="Nagy L.G."/>
            <person name="Floudas D."/>
            <person name="Held B.W."/>
            <person name="Levasseur A."/>
            <person name="Lombard V."/>
            <person name="Morin E."/>
            <person name="Otillar R."/>
            <person name="Lindquist E.A."/>
            <person name="Sun H."/>
            <person name="LaButti K.M."/>
            <person name="Schmutz J."/>
            <person name="Jabbour D."/>
            <person name="Luo H."/>
            <person name="Baker S.E."/>
            <person name="Pisabarro A.G."/>
            <person name="Walton J.D."/>
            <person name="Blanchette R.A."/>
            <person name="Henrissat B."/>
            <person name="Martin F."/>
            <person name="Cullen D."/>
            <person name="Hibbett D.S."/>
            <person name="Grigoriev I.V."/>
        </authorList>
    </citation>
    <scope>NUCLEOTIDE SEQUENCE [LARGE SCALE GENOMIC DNA]</scope>
    <source>
        <strain evidence="3">FD-172 SS1</strain>
    </source>
</reference>
<dbReference type="EMBL" id="KL198030">
    <property type="protein sequence ID" value="KDQ15837.1"/>
    <property type="molecule type" value="Genomic_DNA"/>
</dbReference>
<accession>A0A067MVH7</accession>
<organism evidence="2 3">
    <name type="scientific">Botryobasidium botryosum (strain FD-172 SS1)</name>
    <dbReference type="NCBI Taxonomy" id="930990"/>
    <lineage>
        <taxon>Eukaryota</taxon>
        <taxon>Fungi</taxon>
        <taxon>Dikarya</taxon>
        <taxon>Basidiomycota</taxon>
        <taxon>Agaricomycotina</taxon>
        <taxon>Agaricomycetes</taxon>
        <taxon>Cantharellales</taxon>
        <taxon>Botryobasidiaceae</taxon>
        <taxon>Botryobasidium</taxon>
    </lineage>
</organism>
<keyword evidence="3" id="KW-1185">Reference proteome</keyword>
<gene>
    <name evidence="2" type="ORF">BOTBODRAFT_173510</name>
</gene>
<feature type="region of interest" description="Disordered" evidence="1">
    <location>
        <begin position="1"/>
        <end position="22"/>
    </location>
</feature>